<comment type="caution">
    <text evidence="2">The sequence shown here is derived from an EMBL/GenBank/DDBJ whole genome shotgun (WGS) entry which is preliminary data.</text>
</comment>
<feature type="region of interest" description="Disordered" evidence="1">
    <location>
        <begin position="1"/>
        <end position="66"/>
    </location>
</feature>
<evidence type="ECO:0000313" key="3">
    <source>
        <dbReference type="Proteomes" id="UP000023152"/>
    </source>
</evidence>
<accession>X6LA96</accession>
<reference evidence="2 3" key="1">
    <citation type="journal article" date="2013" name="Curr. Biol.">
        <title>The Genome of the Foraminiferan Reticulomyxa filosa.</title>
        <authorList>
            <person name="Glockner G."/>
            <person name="Hulsmann N."/>
            <person name="Schleicher M."/>
            <person name="Noegel A.A."/>
            <person name="Eichinger L."/>
            <person name="Gallinger C."/>
            <person name="Pawlowski J."/>
            <person name="Sierra R."/>
            <person name="Euteneuer U."/>
            <person name="Pillet L."/>
            <person name="Moustafa A."/>
            <person name="Platzer M."/>
            <person name="Groth M."/>
            <person name="Szafranski K."/>
            <person name="Schliwa M."/>
        </authorList>
    </citation>
    <scope>NUCLEOTIDE SEQUENCE [LARGE SCALE GENOMIC DNA]</scope>
</reference>
<evidence type="ECO:0000313" key="2">
    <source>
        <dbReference type="EMBL" id="ETN98932.1"/>
    </source>
</evidence>
<dbReference type="EMBL" id="ASPP01045378">
    <property type="protein sequence ID" value="ETN98932.1"/>
    <property type="molecule type" value="Genomic_DNA"/>
</dbReference>
<keyword evidence="3" id="KW-1185">Reference proteome</keyword>
<feature type="compositionally biased region" description="Basic and acidic residues" evidence="1">
    <location>
        <begin position="44"/>
        <end position="66"/>
    </location>
</feature>
<name>X6LA96_RETFI</name>
<evidence type="ECO:0000256" key="1">
    <source>
        <dbReference type="SAM" id="MobiDB-lite"/>
    </source>
</evidence>
<gene>
    <name evidence="2" type="ORF">RFI_38555</name>
</gene>
<protein>
    <submittedName>
        <fullName evidence="2">Uncharacterized protein</fullName>
    </submittedName>
</protein>
<feature type="compositionally biased region" description="Basic residues" evidence="1">
    <location>
        <begin position="21"/>
        <end position="36"/>
    </location>
</feature>
<sequence>MKKDFSQQQDEKDSSYDRWKNTKKPLIRRKKKKKKQKLNELQNDWERAPKKDKLKKPEMSKEKLEYKQKKCNCAGNIEQRGRATTEDTYPTYNIRARKKKGKLEKHIQRYHEFK</sequence>
<proteinExistence type="predicted"/>
<dbReference type="AlphaFoldDB" id="X6LA96"/>
<feature type="compositionally biased region" description="Basic and acidic residues" evidence="1">
    <location>
        <begin position="1"/>
        <end position="20"/>
    </location>
</feature>
<organism evidence="2 3">
    <name type="scientific">Reticulomyxa filosa</name>
    <dbReference type="NCBI Taxonomy" id="46433"/>
    <lineage>
        <taxon>Eukaryota</taxon>
        <taxon>Sar</taxon>
        <taxon>Rhizaria</taxon>
        <taxon>Retaria</taxon>
        <taxon>Foraminifera</taxon>
        <taxon>Monothalamids</taxon>
        <taxon>Reticulomyxidae</taxon>
        <taxon>Reticulomyxa</taxon>
    </lineage>
</organism>
<dbReference type="Proteomes" id="UP000023152">
    <property type="component" value="Unassembled WGS sequence"/>
</dbReference>